<name>A0A8J8NAV1_HALGN</name>
<sequence length="93" mass="10867">MHKYIISNFKICAQPWQQYIHISQLFNMKSLQARSIMVKRFCQPLLPSEISELSLYIYMSDPRLASMRHSECSLYGWSFAARDKMSSGSVQLL</sequence>
<organism evidence="1 2">
    <name type="scientific">Halteria grandinella</name>
    <dbReference type="NCBI Taxonomy" id="5974"/>
    <lineage>
        <taxon>Eukaryota</taxon>
        <taxon>Sar</taxon>
        <taxon>Alveolata</taxon>
        <taxon>Ciliophora</taxon>
        <taxon>Intramacronucleata</taxon>
        <taxon>Spirotrichea</taxon>
        <taxon>Stichotrichia</taxon>
        <taxon>Sporadotrichida</taxon>
        <taxon>Halteriidae</taxon>
        <taxon>Halteria</taxon>
    </lineage>
</organism>
<comment type="caution">
    <text evidence="1">The sequence shown here is derived from an EMBL/GenBank/DDBJ whole genome shotgun (WGS) entry which is preliminary data.</text>
</comment>
<dbReference type="EMBL" id="RRYP01029960">
    <property type="protein sequence ID" value="TNV71336.1"/>
    <property type="molecule type" value="Genomic_DNA"/>
</dbReference>
<protein>
    <submittedName>
        <fullName evidence="1">Uncharacterized protein</fullName>
    </submittedName>
</protein>
<accession>A0A8J8NAV1</accession>
<proteinExistence type="predicted"/>
<dbReference type="Proteomes" id="UP000785679">
    <property type="component" value="Unassembled WGS sequence"/>
</dbReference>
<dbReference type="AlphaFoldDB" id="A0A8J8NAV1"/>
<gene>
    <name evidence="1" type="ORF">FGO68_gene1215</name>
</gene>
<evidence type="ECO:0000313" key="2">
    <source>
        <dbReference type="Proteomes" id="UP000785679"/>
    </source>
</evidence>
<evidence type="ECO:0000313" key="1">
    <source>
        <dbReference type="EMBL" id="TNV71336.1"/>
    </source>
</evidence>
<reference evidence="1" key="1">
    <citation type="submission" date="2019-06" db="EMBL/GenBank/DDBJ databases">
        <authorList>
            <person name="Zheng W."/>
        </authorList>
    </citation>
    <scope>NUCLEOTIDE SEQUENCE</scope>
    <source>
        <strain evidence="1">QDHG01</strain>
    </source>
</reference>
<keyword evidence="2" id="KW-1185">Reference proteome</keyword>